<protein>
    <submittedName>
        <fullName evidence="1">Uncharacterized protein</fullName>
    </submittedName>
</protein>
<dbReference type="AlphaFoldDB" id="A3VIP6"/>
<name>A3VIP6_9RHOB</name>
<accession>A3VIP6</accession>
<dbReference type="STRING" id="314271.RB2654_07841"/>
<dbReference type="EMBL" id="AAMT01000011">
    <property type="protein sequence ID" value="EAQ11977.1"/>
    <property type="molecule type" value="Genomic_DNA"/>
</dbReference>
<keyword evidence="2" id="KW-1185">Reference proteome</keyword>
<comment type="caution">
    <text evidence="1">The sequence shown here is derived from an EMBL/GenBank/DDBJ whole genome shotgun (WGS) entry which is preliminary data.</text>
</comment>
<evidence type="ECO:0000313" key="1">
    <source>
        <dbReference type="EMBL" id="EAQ11977.1"/>
    </source>
</evidence>
<dbReference type="HOGENOM" id="CLU_2316954_0_0_5"/>
<reference evidence="1 2" key="1">
    <citation type="journal article" date="2010" name="J. Bacteriol.">
        <title>Genome sequences of Pelagibaca bermudensis HTCC2601T and Maritimibacter alkaliphilus HTCC2654T, the type strains of two marine Roseobacter genera.</title>
        <authorList>
            <person name="Thrash J.C."/>
            <person name="Cho J.C."/>
            <person name="Ferriera S."/>
            <person name="Johnson J."/>
            <person name="Vergin K.L."/>
            <person name="Giovannoni S.J."/>
        </authorList>
    </citation>
    <scope>NUCLEOTIDE SEQUENCE [LARGE SCALE GENOMIC DNA]</scope>
    <source>
        <strain evidence="1 2">HTCC2654</strain>
    </source>
</reference>
<organism evidence="1 2">
    <name type="scientific">Maritimibacter alkaliphilus HTCC2654</name>
    <dbReference type="NCBI Taxonomy" id="314271"/>
    <lineage>
        <taxon>Bacteria</taxon>
        <taxon>Pseudomonadati</taxon>
        <taxon>Pseudomonadota</taxon>
        <taxon>Alphaproteobacteria</taxon>
        <taxon>Rhodobacterales</taxon>
        <taxon>Roseobacteraceae</taxon>
        <taxon>Maritimibacter</taxon>
    </lineage>
</organism>
<evidence type="ECO:0000313" key="2">
    <source>
        <dbReference type="Proteomes" id="UP000002931"/>
    </source>
</evidence>
<dbReference type="Proteomes" id="UP000002931">
    <property type="component" value="Unassembled WGS sequence"/>
</dbReference>
<proteinExistence type="predicted"/>
<sequence>MFEFHNLGALTAGAVLIGAFQLGGTGLNTGDIQISGARVVTVSARHMTDDTMQAYADLGAFSQETEGEASAYEKVMVAWDRLADGVTDRARTILVSLTD</sequence>
<dbReference type="RefSeq" id="WP_008330322.1">
    <property type="nucleotide sequence ID" value="NZ_CH902578.1"/>
</dbReference>
<gene>
    <name evidence="1" type="ORF">RB2654_07841</name>
</gene>